<dbReference type="SUPFAM" id="SSF55729">
    <property type="entry name" value="Acyl-CoA N-acyltransferases (Nat)"/>
    <property type="match status" value="1"/>
</dbReference>
<dbReference type="EMBL" id="JAVYAA010000002">
    <property type="protein sequence ID" value="MDT8976254.1"/>
    <property type="molecule type" value="Genomic_DNA"/>
</dbReference>
<dbReference type="PANTHER" id="PTHR43792">
    <property type="entry name" value="GNAT FAMILY, PUTATIVE (AFU_ORTHOLOGUE AFUA_3G00765)-RELATED-RELATED"/>
    <property type="match status" value="1"/>
</dbReference>
<feature type="domain" description="N-acetyltransferase" evidence="1">
    <location>
        <begin position="13"/>
        <end position="178"/>
    </location>
</feature>
<evidence type="ECO:0000313" key="3">
    <source>
        <dbReference type="Proteomes" id="UP001250538"/>
    </source>
</evidence>
<accession>A0AAJ2JXK1</accession>
<comment type="caution">
    <text evidence="2">The sequence shown here is derived from an EMBL/GenBank/DDBJ whole genome shotgun (WGS) entry which is preliminary data.</text>
</comment>
<organism evidence="2 3">
    <name type="scientific">Paenibacillus suaedae</name>
    <dbReference type="NCBI Taxonomy" id="3077233"/>
    <lineage>
        <taxon>Bacteria</taxon>
        <taxon>Bacillati</taxon>
        <taxon>Bacillota</taxon>
        <taxon>Bacilli</taxon>
        <taxon>Bacillales</taxon>
        <taxon>Paenibacillaceae</taxon>
        <taxon>Paenibacillus</taxon>
    </lineage>
</organism>
<dbReference type="PANTHER" id="PTHR43792:SF9">
    <property type="entry name" value="RIBOSOMAL-PROTEIN-ALANINE ACETYLTRANSFERASE"/>
    <property type="match status" value="1"/>
</dbReference>
<dbReference type="PROSITE" id="PS51186">
    <property type="entry name" value="GNAT"/>
    <property type="match status" value="1"/>
</dbReference>
<protein>
    <submittedName>
        <fullName evidence="2">GNAT family N-acetyltransferase</fullName>
    </submittedName>
</protein>
<dbReference type="InterPro" id="IPR016181">
    <property type="entry name" value="Acyl_CoA_acyltransferase"/>
</dbReference>
<evidence type="ECO:0000313" key="2">
    <source>
        <dbReference type="EMBL" id="MDT8976254.1"/>
    </source>
</evidence>
<dbReference type="InterPro" id="IPR051531">
    <property type="entry name" value="N-acetyltransferase"/>
</dbReference>
<dbReference type="GO" id="GO:0008999">
    <property type="term" value="F:protein-N-terminal-alanine acetyltransferase activity"/>
    <property type="evidence" value="ECO:0007669"/>
    <property type="project" value="TreeGrafter"/>
</dbReference>
<dbReference type="Proteomes" id="UP001250538">
    <property type="component" value="Unassembled WGS sequence"/>
</dbReference>
<dbReference type="Pfam" id="PF13302">
    <property type="entry name" value="Acetyltransf_3"/>
    <property type="match status" value="1"/>
</dbReference>
<dbReference type="GO" id="GO:0005737">
    <property type="term" value="C:cytoplasm"/>
    <property type="evidence" value="ECO:0007669"/>
    <property type="project" value="TreeGrafter"/>
</dbReference>
<evidence type="ECO:0000259" key="1">
    <source>
        <dbReference type="PROSITE" id="PS51186"/>
    </source>
</evidence>
<dbReference type="Gene3D" id="3.40.630.30">
    <property type="match status" value="1"/>
</dbReference>
<reference evidence="3" key="1">
    <citation type="submission" date="2023-09" db="EMBL/GenBank/DDBJ databases">
        <title>Paenibacillus sp. chi10 Genome sequencing and assembly.</title>
        <authorList>
            <person name="Kim I."/>
        </authorList>
    </citation>
    <scope>NUCLEOTIDE SEQUENCE [LARGE SCALE GENOMIC DNA]</scope>
    <source>
        <strain evidence="3">chi10</strain>
    </source>
</reference>
<proteinExistence type="predicted"/>
<dbReference type="InterPro" id="IPR000182">
    <property type="entry name" value="GNAT_dom"/>
</dbReference>
<keyword evidence="3" id="KW-1185">Reference proteome</keyword>
<dbReference type="RefSeq" id="WP_315744734.1">
    <property type="nucleotide sequence ID" value="NZ_JAVYAA010000002.1"/>
</dbReference>
<gene>
    <name evidence="2" type="ORF">RQP50_08350</name>
</gene>
<dbReference type="AlphaFoldDB" id="A0AAJ2JXK1"/>
<sequence>MISTFPRLETDRMILRQLRSEDAPNLFENFSTDEVTQYYNLDNFVAIEQAEQLIERWNQRFEEGQSIRWGIALRSEDRIIGTCGYHNWRRADCKAEIGYELNPSHWSKGLMTEALNRIVAFGFEEMQLNRIEAYVFETNTASQKLLEKSGFHQEGLLQECYRKNDSFIDAILFAKLQKDHAENI</sequence>
<name>A0AAJ2JXK1_9BACL</name>